<evidence type="ECO:0000256" key="1">
    <source>
        <dbReference type="ARBA" id="ARBA00004138"/>
    </source>
</evidence>
<dbReference type="OrthoDB" id="75950at2759"/>
<dbReference type="InterPro" id="IPR043597">
    <property type="entry name" value="TPH_dom"/>
</dbReference>
<gene>
    <name evidence="9" type="ORF">Ctob_004535</name>
</gene>
<dbReference type="InterPro" id="IPR043596">
    <property type="entry name" value="CFAP53/TCHP"/>
</dbReference>
<evidence type="ECO:0000313" key="9">
    <source>
        <dbReference type="EMBL" id="KOO29764.1"/>
    </source>
</evidence>
<dbReference type="PANTHER" id="PTHR31183:SF1">
    <property type="entry name" value="CILIA- AND FLAGELLA-ASSOCIATED PROTEIN 53"/>
    <property type="match status" value="1"/>
</dbReference>
<keyword evidence="2 7" id="KW-0175">Coiled coil</keyword>
<reference evidence="10" key="1">
    <citation type="journal article" date="2015" name="PLoS Genet.">
        <title>Genome Sequence and Transcriptome Analyses of Chrysochromulina tobin: Metabolic Tools for Enhanced Algal Fitness in the Prominent Order Prymnesiales (Haptophyceae).</title>
        <authorList>
            <person name="Hovde B.T."/>
            <person name="Deodato C.R."/>
            <person name="Hunsperger H.M."/>
            <person name="Ryken S.A."/>
            <person name="Yost W."/>
            <person name="Jha R.K."/>
            <person name="Patterson J."/>
            <person name="Monnat R.J. Jr."/>
            <person name="Barlow S.B."/>
            <person name="Starkenburg S.R."/>
            <person name="Cattolico R.A."/>
        </authorList>
    </citation>
    <scope>NUCLEOTIDE SEQUENCE</scope>
    <source>
        <strain evidence="10">CCMP291</strain>
    </source>
</reference>
<dbReference type="GO" id="GO:0005929">
    <property type="term" value="C:cilium"/>
    <property type="evidence" value="ECO:0007669"/>
    <property type="project" value="UniProtKB-SubCell"/>
</dbReference>
<dbReference type="PANTHER" id="PTHR31183">
    <property type="entry name" value="TRICHOPLEIN KERATIN FILAMENT-BINDING PROTEIN FAMILY MEMBER"/>
    <property type="match status" value="1"/>
</dbReference>
<organism evidence="9 10">
    <name type="scientific">Chrysochromulina tobinii</name>
    <dbReference type="NCBI Taxonomy" id="1460289"/>
    <lineage>
        <taxon>Eukaryota</taxon>
        <taxon>Haptista</taxon>
        <taxon>Haptophyta</taxon>
        <taxon>Prymnesiophyceae</taxon>
        <taxon>Prymnesiales</taxon>
        <taxon>Chrysochromulinaceae</taxon>
        <taxon>Chrysochromulina</taxon>
    </lineage>
</organism>
<feature type="coiled-coil region" evidence="7">
    <location>
        <begin position="290"/>
        <end position="375"/>
    </location>
</feature>
<sequence>PPAVVKASLCGQLTRPEPYLSQLSSHPAAAYSISASAMPPAPDYLILKRRAQEADRIVMEGVVKANWIAGANAEWEIKTTGYVEETQAQRRYDSIRAADEAALNARRLRLSQMLQAEQAMHQQQLEDLEPNPAERKARMEARAAELKEKRESERLAFVRQQYERQWRMACDPLREQESKEILKATSAARAYQIGEKMKSLELEEQENRAFDEMWEQDRLAKLGREEAEDEARKQMDLQHKLVLDQQVNELASYRDQERRLAMEEAALMQESWQMEREEERRVAAARQAVIDSAQKELNGFNKQRKTALANAIDQERKEDAERLAAVLAKEKAEDEREARAHASMQEETRKFGAAMMAQKRAIASAEGEMEAARKQELNKAWDKRLAVWQKEQEARENLLAQVLAERRDQVQWKLKQVKIDKEKAAAARAKLELELSKVNQIEKHKTEEAHQTRMMHRAILENQIKAKAFDRAAGMFNKAQERSMAERAEAAYQMMLNDQMAKTSMTMNKFSEATLMKH</sequence>
<feature type="coiled-coil region" evidence="7">
    <location>
        <begin position="414"/>
        <end position="441"/>
    </location>
</feature>
<comment type="caution">
    <text evidence="9">The sequence shown here is derived from an EMBL/GenBank/DDBJ whole genome shotgun (WGS) entry which is preliminary data.</text>
</comment>
<evidence type="ECO:0000256" key="3">
    <source>
        <dbReference type="ARBA" id="ARBA00023069"/>
    </source>
</evidence>
<feature type="domain" description="Trichohyalin-plectin-homology" evidence="8">
    <location>
        <begin position="169"/>
        <end position="502"/>
    </location>
</feature>
<keyword evidence="3" id="KW-0969">Cilium</keyword>
<accession>A0A0M0JT39</accession>
<keyword evidence="4" id="KW-0966">Cell projection</keyword>
<evidence type="ECO:0000313" key="10">
    <source>
        <dbReference type="Proteomes" id="UP000037460"/>
    </source>
</evidence>
<evidence type="ECO:0000256" key="2">
    <source>
        <dbReference type="ARBA" id="ARBA00023054"/>
    </source>
</evidence>
<evidence type="ECO:0000256" key="5">
    <source>
        <dbReference type="ARBA" id="ARBA00033747"/>
    </source>
</evidence>
<comment type="similarity">
    <text evidence="5">Belongs to the CFAP53 family.</text>
</comment>
<feature type="non-terminal residue" evidence="9">
    <location>
        <position position="1"/>
    </location>
</feature>
<keyword evidence="10" id="KW-1185">Reference proteome</keyword>
<dbReference type="AlphaFoldDB" id="A0A0M0JT39"/>
<dbReference type="Pfam" id="PF13868">
    <property type="entry name" value="TPH"/>
    <property type="match status" value="1"/>
</dbReference>
<dbReference type="Proteomes" id="UP000037460">
    <property type="component" value="Unassembled WGS sequence"/>
</dbReference>
<evidence type="ECO:0000256" key="4">
    <source>
        <dbReference type="ARBA" id="ARBA00023273"/>
    </source>
</evidence>
<evidence type="ECO:0000256" key="7">
    <source>
        <dbReference type="SAM" id="Coils"/>
    </source>
</evidence>
<proteinExistence type="inferred from homology"/>
<comment type="subcellular location">
    <subcellularLocation>
        <location evidence="1">Cell projection</location>
        <location evidence="1">Cilium</location>
    </subcellularLocation>
</comment>
<evidence type="ECO:0000256" key="6">
    <source>
        <dbReference type="ARBA" id="ARBA00033773"/>
    </source>
</evidence>
<name>A0A0M0JT39_9EUKA</name>
<protein>
    <recommendedName>
        <fullName evidence="6">Cilia- and flagella-associated protein 53</fullName>
    </recommendedName>
</protein>
<dbReference type="EMBL" id="JWZX01002366">
    <property type="protein sequence ID" value="KOO29764.1"/>
    <property type="molecule type" value="Genomic_DNA"/>
</dbReference>
<evidence type="ECO:0000259" key="8">
    <source>
        <dbReference type="Pfam" id="PF13868"/>
    </source>
</evidence>